<accession>A0ABD0VBB1</accession>
<evidence type="ECO:0000256" key="3">
    <source>
        <dbReference type="PROSITE-ProRule" id="PRU00708"/>
    </source>
</evidence>
<evidence type="ECO:0000313" key="4">
    <source>
        <dbReference type="EMBL" id="KAL0922359.1"/>
    </source>
</evidence>
<dbReference type="NCBIfam" id="TIGR00756">
    <property type="entry name" value="PPR"/>
    <property type="match status" value="3"/>
</dbReference>
<dbReference type="Pfam" id="PF01535">
    <property type="entry name" value="PPR"/>
    <property type="match status" value="3"/>
</dbReference>
<evidence type="ECO:0000256" key="2">
    <source>
        <dbReference type="ARBA" id="ARBA00022737"/>
    </source>
</evidence>
<dbReference type="Proteomes" id="UP001552299">
    <property type="component" value="Unassembled WGS sequence"/>
</dbReference>
<evidence type="ECO:0000313" key="5">
    <source>
        <dbReference type="Proteomes" id="UP001552299"/>
    </source>
</evidence>
<dbReference type="Gene3D" id="1.25.40.10">
    <property type="entry name" value="Tetratricopeptide repeat domain"/>
    <property type="match status" value="2"/>
</dbReference>
<dbReference type="InterPro" id="IPR002885">
    <property type="entry name" value="PPR_rpt"/>
</dbReference>
<dbReference type="PANTHER" id="PTHR47447:SF12">
    <property type="entry name" value="PENTATRICOPEPTIDE REPEAT-CONTAINING PROTEIN ATP4 HOMOLOG, CHLOROPLASTIC"/>
    <property type="match status" value="1"/>
</dbReference>
<gene>
    <name evidence="4" type="ORF">M5K25_006338</name>
</gene>
<dbReference type="AlphaFoldDB" id="A0ABD0VBB1"/>
<keyword evidence="2" id="KW-0677">Repeat</keyword>
<feature type="repeat" description="PPR" evidence="3">
    <location>
        <begin position="123"/>
        <end position="156"/>
    </location>
</feature>
<reference evidence="4 5" key="1">
    <citation type="journal article" date="2024" name="Plant Biotechnol. J.">
        <title>Dendrobium thyrsiflorum genome and its molecular insights into genes involved in important horticultural traits.</title>
        <authorList>
            <person name="Chen B."/>
            <person name="Wang J.Y."/>
            <person name="Zheng P.J."/>
            <person name="Li K.L."/>
            <person name="Liang Y.M."/>
            <person name="Chen X.F."/>
            <person name="Zhang C."/>
            <person name="Zhao X."/>
            <person name="He X."/>
            <person name="Zhang G.Q."/>
            <person name="Liu Z.J."/>
            <person name="Xu Q."/>
        </authorList>
    </citation>
    <scope>NUCLEOTIDE SEQUENCE [LARGE SCALE GENOMIC DNA]</scope>
    <source>
        <strain evidence="4">GZMU011</strain>
    </source>
</reference>
<evidence type="ECO:0000256" key="1">
    <source>
        <dbReference type="ARBA" id="ARBA00007626"/>
    </source>
</evidence>
<evidence type="ECO:0008006" key="6">
    <source>
        <dbReference type="Google" id="ProtNLM"/>
    </source>
</evidence>
<dbReference type="EMBL" id="JANQDX010000006">
    <property type="protein sequence ID" value="KAL0922359.1"/>
    <property type="molecule type" value="Genomic_DNA"/>
</dbReference>
<dbReference type="PANTHER" id="PTHR47447">
    <property type="entry name" value="OS03G0856100 PROTEIN"/>
    <property type="match status" value="1"/>
</dbReference>
<comment type="similarity">
    <text evidence="1">Belongs to the PPR family. P subfamily.</text>
</comment>
<sequence>MPLWGGQYGSQIGAKLWEVVFTDHRINTLINGLCKAGRISESLSLRASVVACTTLIEGLRNSGKLDKAYGVMQKMVEWFKKMLEFRYSPDDVTYSIDAYDRLGNVEMVLALYDRARKGKLHLDPTTFATMFGFYGASGNFNGALTMFEEMKALGVK</sequence>
<comment type="caution">
    <text evidence="4">The sequence shown here is derived from an EMBL/GenBank/DDBJ whole genome shotgun (WGS) entry which is preliminary data.</text>
</comment>
<protein>
    <recommendedName>
        <fullName evidence="6">Pentatricopeptide repeat-containing protein</fullName>
    </recommendedName>
</protein>
<dbReference type="InterPro" id="IPR011990">
    <property type="entry name" value="TPR-like_helical_dom_sf"/>
</dbReference>
<keyword evidence="5" id="KW-1185">Reference proteome</keyword>
<proteinExistence type="inferred from homology"/>
<name>A0ABD0VBB1_DENTH</name>
<dbReference type="PROSITE" id="PS51375">
    <property type="entry name" value="PPR"/>
    <property type="match status" value="1"/>
</dbReference>
<organism evidence="4 5">
    <name type="scientific">Dendrobium thyrsiflorum</name>
    <name type="common">Pinecone-like raceme dendrobium</name>
    <name type="synonym">Orchid</name>
    <dbReference type="NCBI Taxonomy" id="117978"/>
    <lineage>
        <taxon>Eukaryota</taxon>
        <taxon>Viridiplantae</taxon>
        <taxon>Streptophyta</taxon>
        <taxon>Embryophyta</taxon>
        <taxon>Tracheophyta</taxon>
        <taxon>Spermatophyta</taxon>
        <taxon>Magnoliopsida</taxon>
        <taxon>Liliopsida</taxon>
        <taxon>Asparagales</taxon>
        <taxon>Orchidaceae</taxon>
        <taxon>Epidendroideae</taxon>
        <taxon>Malaxideae</taxon>
        <taxon>Dendrobiinae</taxon>
        <taxon>Dendrobium</taxon>
    </lineage>
</organism>